<dbReference type="InterPro" id="IPR036374">
    <property type="entry name" value="OxRdtase_Mopterin-bd_sf"/>
</dbReference>
<dbReference type="Proteomes" id="UP000236728">
    <property type="component" value="Unassembled WGS sequence"/>
</dbReference>
<name>A0A1H6B7Y4_9BACT</name>
<organism evidence="1 2">
    <name type="scientific">Bryocella elongata</name>
    <dbReference type="NCBI Taxonomy" id="863522"/>
    <lineage>
        <taxon>Bacteria</taxon>
        <taxon>Pseudomonadati</taxon>
        <taxon>Acidobacteriota</taxon>
        <taxon>Terriglobia</taxon>
        <taxon>Terriglobales</taxon>
        <taxon>Acidobacteriaceae</taxon>
        <taxon>Bryocella</taxon>
    </lineage>
</organism>
<dbReference type="EMBL" id="FNVA01000006">
    <property type="protein sequence ID" value="SEG56722.1"/>
    <property type="molecule type" value="Genomic_DNA"/>
</dbReference>
<reference evidence="1 2" key="1">
    <citation type="submission" date="2016-10" db="EMBL/GenBank/DDBJ databases">
        <authorList>
            <person name="de Groot N.N."/>
        </authorList>
    </citation>
    <scope>NUCLEOTIDE SEQUENCE [LARGE SCALE GENOMIC DNA]</scope>
    <source>
        <strain evidence="1 2">DSM 22489</strain>
    </source>
</reference>
<dbReference type="SUPFAM" id="SSF56524">
    <property type="entry name" value="Oxidoreductase molybdopterin-binding domain"/>
    <property type="match status" value="1"/>
</dbReference>
<gene>
    <name evidence="1" type="ORF">SAMN05421819_3589</name>
</gene>
<dbReference type="Gene3D" id="3.90.420.10">
    <property type="entry name" value="Oxidoreductase, molybdopterin-binding domain"/>
    <property type="match status" value="1"/>
</dbReference>
<sequence>MNSAQHIMMLSQHRYNRGMRTIFLLLSALILSPQLVAQSSMPMAHGGHGDHTHQPGPVSTALSVIIDGKVKVFTLADLKALPQVNVTVVDGKTKKDMTWTGPLVSDVAAACGLVDTPDTEHHLMHRYAVVYGTDGYAVVYSYAELLSTFHKGQAIIAIQRDGAPLPDTIGQFALFDSADIKTARRISNVASIEIRNATDTRP</sequence>
<protein>
    <submittedName>
        <fullName evidence="1">Uncharacterized protein</fullName>
    </submittedName>
</protein>
<evidence type="ECO:0000313" key="1">
    <source>
        <dbReference type="EMBL" id="SEG56722.1"/>
    </source>
</evidence>
<accession>A0A1H6B7Y4</accession>
<dbReference type="AlphaFoldDB" id="A0A1H6B7Y4"/>
<proteinExistence type="predicted"/>
<keyword evidence="2" id="KW-1185">Reference proteome</keyword>
<evidence type="ECO:0000313" key="2">
    <source>
        <dbReference type="Proteomes" id="UP000236728"/>
    </source>
</evidence>